<dbReference type="Pfam" id="PF13767">
    <property type="entry name" value="DUF4168"/>
    <property type="match status" value="1"/>
</dbReference>
<evidence type="ECO:0000259" key="2">
    <source>
        <dbReference type="Pfam" id="PF13767"/>
    </source>
</evidence>
<feature type="transmembrane region" description="Helical" evidence="1">
    <location>
        <begin position="30"/>
        <end position="52"/>
    </location>
</feature>
<feature type="domain" description="DUF4168" evidence="2">
    <location>
        <begin position="67"/>
        <end position="160"/>
    </location>
</feature>
<dbReference type="Proteomes" id="UP000767446">
    <property type="component" value="Unassembled WGS sequence"/>
</dbReference>
<accession>A0A941JN58</accession>
<dbReference type="EMBL" id="JADQBC010000099">
    <property type="protein sequence ID" value="MBR8828974.1"/>
    <property type="molecule type" value="Genomic_DNA"/>
</dbReference>
<name>A0A941JN58_9CHRO</name>
<evidence type="ECO:0000256" key="1">
    <source>
        <dbReference type="SAM" id="Phobius"/>
    </source>
</evidence>
<evidence type="ECO:0000313" key="3">
    <source>
        <dbReference type="EMBL" id="MBR8828974.1"/>
    </source>
</evidence>
<comment type="caution">
    <text evidence="3">The sequence shown here is derived from an EMBL/GenBank/DDBJ whole genome shotgun (WGS) entry which is preliminary data.</text>
</comment>
<evidence type="ECO:0000313" key="4">
    <source>
        <dbReference type="Proteomes" id="UP000767446"/>
    </source>
</evidence>
<keyword evidence="1" id="KW-1133">Transmembrane helix</keyword>
<organism evidence="3 4">
    <name type="scientific">Gomphosphaeria aponina SAG 52.96 = DSM 107014</name>
    <dbReference type="NCBI Taxonomy" id="1521640"/>
    <lineage>
        <taxon>Bacteria</taxon>
        <taxon>Bacillati</taxon>
        <taxon>Cyanobacteriota</taxon>
        <taxon>Cyanophyceae</taxon>
        <taxon>Oscillatoriophycideae</taxon>
        <taxon>Chroococcales</taxon>
        <taxon>Gomphosphaeriaceae</taxon>
        <taxon>Gomphosphaeria</taxon>
    </lineage>
</organism>
<sequence>MFKIVQNKIETKLFYPFGGMLKTNNLNKSLIRSLITTTMIGILGGISPATFWKTPLFSSPAVAQSFSEELVRNYAQAILKIEPYREKAYNDIQQMIGTAPPEIICSEENSWSNLPPDAQELAQNYCKTSKEIVESSGLSVSQFNEVTRSAANDNNLKTQIQEAIRQIQE</sequence>
<gene>
    <name evidence="3" type="ORF">DSM107014_13925</name>
</gene>
<dbReference type="AlphaFoldDB" id="A0A941JN58"/>
<dbReference type="InterPro" id="IPR025433">
    <property type="entry name" value="DUF4168"/>
</dbReference>
<keyword evidence="1" id="KW-0472">Membrane</keyword>
<protein>
    <submittedName>
        <fullName evidence="3">DUF4168 domain-containing protein</fullName>
    </submittedName>
</protein>
<keyword evidence="1" id="KW-0812">Transmembrane</keyword>
<reference evidence="3" key="1">
    <citation type="submission" date="2021-02" db="EMBL/GenBank/DDBJ databases">
        <title>Metagenome analyses of Stigonema ocellatum DSM 106950, Chlorogloea purpurea SAG 13.99 and Gomphosphaeria aponina DSM 107014.</title>
        <authorList>
            <person name="Marter P."/>
            <person name="Huang S."/>
        </authorList>
    </citation>
    <scope>NUCLEOTIDE SEQUENCE</scope>
    <source>
        <strain evidence="3">JP213</strain>
    </source>
</reference>
<proteinExistence type="predicted"/>